<dbReference type="Proteomes" id="UP001732700">
    <property type="component" value="Chromosome 2C"/>
</dbReference>
<evidence type="ECO:0000313" key="2">
    <source>
        <dbReference type="Proteomes" id="UP001732700"/>
    </source>
</evidence>
<reference evidence="1" key="2">
    <citation type="submission" date="2025-09" db="UniProtKB">
        <authorList>
            <consortium name="EnsemblPlants"/>
        </authorList>
    </citation>
    <scope>IDENTIFICATION</scope>
</reference>
<keyword evidence="2" id="KW-1185">Reference proteome</keyword>
<protein>
    <submittedName>
        <fullName evidence="1">Uncharacterized protein</fullName>
    </submittedName>
</protein>
<accession>A0ACD5UU98</accession>
<name>A0ACD5UU98_AVESA</name>
<evidence type="ECO:0000313" key="1">
    <source>
        <dbReference type="EnsemblPlants" id="AVESA.00010b.r2.2CG0316880.1.CDS"/>
    </source>
</evidence>
<proteinExistence type="predicted"/>
<organism evidence="1 2">
    <name type="scientific">Avena sativa</name>
    <name type="common">Oat</name>
    <dbReference type="NCBI Taxonomy" id="4498"/>
    <lineage>
        <taxon>Eukaryota</taxon>
        <taxon>Viridiplantae</taxon>
        <taxon>Streptophyta</taxon>
        <taxon>Embryophyta</taxon>
        <taxon>Tracheophyta</taxon>
        <taxon>Spermatophyta</taxon>
        <taxon>Magnoliopsida</taxon>
        <taxon>Liliopsida</taxon>
        <taxon>Poales</taxon>
        <taxon>Poaceae</taxon>
        <taxon>BOP clade</taxon>
        <taxon>Pooideae</taxon>
        <taxon>Poodae</taxon>
        <taxon>Poeae</taxon>
        <taxon>Poeae Chloroplast Group 1 (Aveneae type)</taxon>
        <taxon>Aveninae</taxon>
        <taxon>Avena</taxon>
    </lineage>
</organism>
<reference evidence="1" key="1">
    <citation type="submission" date="2021-05" db="EMBL/GenBank/DDBJ databases">
        <authorList>
            <person name="Scholz U."/>
            <person name="Mascher M."/>
            <person name="Fiebig A."/>
        </authorList>
    </citation>
    <scope>NUCLEOTIDE SEQUENCE [LARGE SCALE GENOMIC DNA]</scope>
</reference>
<sequence length="252" mass="28621">MASAEGRIDDHLQLNGGFGNVSEDGQILSLLLNGSSGSGFRSKDTYMYARADLQIKLVPNNSAGTVTAFYFMSVGAWDIHDEIDMEFLGNSTGEPYTLHTNIYVNGTGRRVEHFRLWFDPTTDFHTYSIVWTYNHILMLVDGTPIREFRNHANRDVLYLSKQPMRLFGSLWNADDWATQGGRIKTDWSAAPFIAQFRNYTATTSSPDGYGYYDQEMDGMAKKKMKEARDRYMIYTYCADLARSPTPPECSMP</sequence>
<dbReference type="EnsemblPlants" id="AVESA.00010b.r2.2CG0316880.1">
    <property type="protein sequence ID" value="AVESA.00010b.r2.2CG0316880.1.CDS"/>
    <property type="gene ID" value="AVESA.00010b.r2.2CG0316880"/>
</dbReference>